<comment type="caution">
    <text evidence="2">The sequence shown here is derived from an EMBL/GenBank/DDBJ whole genome shotgun (WGS) entry which is preliminary data.</text>
</comment>
<organism evidence="2 3">
    <name type="scientific">Caenibius tardaugens NBRC 16725</name>
    <dbReference type="NCBI Taxonomy" id="1219035"/>
    <lineage>
        <taxon>Bacteria</taxon>
        <taxon>Pseudomonadati</taxon>
        <taxon>Pseudomonadota</taxon>
        <taxon>Alphaproteobacteria</taxon>
        <taxon>Sphingomonadales</taxon>
        <taxon>Erythrobacteraceae</taxon>
        <taxon>Caenibius</taxon>
    </lineage>
</organism>
<feature type="domain" description="ATPase AAA-type core" evidence="1">
    <location>
        <begin position="22"/>
        <end position="345"/>
    </location>
</feature>
<dbReference type="InterPro" id="IPR027417">
    <property type="entry name" value="P-loop_NTPase"/>
</dbReference>
<proteinExistence type="predicted"/>
<keyword evidence="3" id="KW-1185">Reference proteome</keyword>
<reference evidence="2 3" key="1">
    <citation type="submission" date="2013-09" db="EMBL/GenBank/DDBJ databases">
        <title>Whole genome shotgun sequence of Novosphingobium tardaugens NBRC 16725.</title>
        <authorList>
            <person name="Isaki S."/>
            <person name="Hosoyama A."/>
            <person name="Tsuchikane K."/>
            <person name="Katsumata H."/>
            <person name="Ando Y."/>
            <person name="Yamazaki S."/>
            <person name="Fujita N."/>
        </authorList>
    </citation>
    <scope>NUCLEOTIDE SEQUENCE [LARGE SCALE GENOMIC DNA]</scope>
    <source>
        <strain evidence="2 3">NBRC 16725</strain>
    </source>
</reference>
<accession>U2YNY1</accession>
<dbReference type="SUPFAM" id="SSF52540">
    <property type="entry name" value="P-loop containing nucleoside triphosphate hydrolases"/>
    <property type="match status" value="1"/>
</dbReference>
<dbReference type="KEGG" id="ntd:EGO55_07425"/>
<dbReference type="Pfam" id="PF13304">
    <property type="entry name" value="AAA_21"/>
    <property type="match status" value="1"/>
</dbReference>
<evidence type="ECO:0000259" key="1">
    <source>
        <dbReference type="Pfam" id="PF13304"/>
    </source>
</evidence>
<dbReference type="GO" id="GO:0016887">
    <property type="term" value="F:ATP hydrolysis activity"/>
    <property type="evidence" value="ECO:0007669"/>
    <property type="project" value="InterPro"/>
</dbReference>
<dbReference type="RefSeq" id="WP_021691418.1">
    <property type="nucleotide sequence ID" value="NZ_BASZ01000010.1"/>
</dbReference>
<evidence type="ECO:0000313" key="2">
    <source>
        <dbReference type="EMBL" id="GAD50600.1"/>
    </source>
</evidence>
<dbReference type="PANTHER" id="PTHR43581:SF2">
    <property type="entry name" value="EXCINUCLEASE ATPASE SUBUNIT"/>
    <property type="match status" value="1"/>
</dbReference>
<dbReference type="AlphaFoldDB" id="U2YNY1"/>
<dbReference type="InterPro" id="IPR051396">
    <property type="entry name" value="Bact_Antivir_Def_Nuclease"/>
</dbReference>
<dbReference type="PANTHER" id="PTHR43581">
    <property type="entry name" value="ATP/GTP PHOSPHATASE"/>
    <property type="match status" value="1"/>
</dbReference>
<gene>
    <name evidence="2" type="ORF">NT2_10_00450</name>
</gene>
<evidence type="ECO:0000313" key="3">
    <source>
        <dbReference type="Proteomes" id="UP000016568"/>
    </source>
</evidence>
<protein>
    <recommendedName>
        <fullName evidence="1">ATPase AAA-type core domain-containing protein</fullName>
    </recommendedName>
</protein>
<dbReference type="GO" id="GO:0005524">
    <property type="term" value="F:ATP binding"/>
    <property type="evidence" value="ECO:0007669"/>
    <property type="project" value="InterPro"/>
</dbReference>
<sequence>MATLTIDNFSCIKTARFEMAPVTVLIGPQGSGKSVTTKLFYFCLDALSRQYIFAEKGQTLEEFQKDTAKHFKTWFPASAWGDSRFNITFQSGEFSVRLLRKMSKSKPTDEISVKFSDFFKAHYAGLLSSYEKMRTKEIDDEALTRRSEGAWRIREASHARLAKAMDSAYIQRQTFIPAGRAFYTSVGRLVAALDQGSSLDPINVRFARLFANFRDIVNRHGIFAAPKDTDAKAARDKVMGELFGGTIKFENDLEFIEAPDGRIIPFSALSSGQQELLPMWLMIDFYADRLPGSGAAGDLFYIEEPEAHLFPSAQSRLMDVLISHLVSKKKNRSLILTTHSPYILSNINNYIKAGELGRYRKNASAVADVVDRDLWLTSSGVKAYAIDDGHLVDIIDSDDGLINASYIDGVSNEASLTFSKLLDIEYPEG</sequence>
<dbReference type="Gene3D" id="3.40.50.300">
    <property type="entry name" value="P-loop containing nucleotide triphosphate hydrolases"/>
    <property type="match status" value="1"/>
</dbReference>
<dbReference type="EMBL" id="BASZ01000010">
    <property type="protein sequence ID" value="GAD50600.1"/>
    <property type="molecule type" value="Genomic_DNA"/>
</dbReference>
<dbReference type="eggNOG" id="COG1106">
    <property type="taxonomic scope" value="Bacteria"/>
</dbReference>
<name>U2YNY1_9SPHN</name>
<dbReference type="OrthoDB" id="9816534at2"/>
<dbReference type="InterPro" id="IPR003959">
    <property type="entry name" value="ATPase_AAA_core"/>
</dbReference>
<dbReference type="Proteomes" id="UP000016568">
    <property type="component" value="Unassembled WGS sequence"/>
</dbReference>